<reference evidence="1" key="1">
    <citation type="submission" date="2022-03" db="EMBL/GenBank/DDBJ databases">
        <authorList>
            <person name="Brunel B."/>
        </authorList>
    </citation>
    <scope>NUCLEOTIDE SEQUENCE</scope>
    <source>
        <strain evidence="1">STM4922sample</strain>
    </source>
</reference>
<accession>A0ABM9DCT2</accession>
<dbReference type="Proteomes" id="UP001152604">
    <property type="component" value="Unassembled WGS sequence"/>
</dbReference>
<name>A0ABM9DCT2_9HYPH</name>
<evidence type="ECO:0000313" key="1">
    <source>
        <dbReference type="EMBL" id="CAH2394335.1"/>
    </source>
</evidence>
<dbReference type="EMBL" id="CAKXZS010000001">
    <property type="protein sequence ID" value="CAH2394335.1"/>
    <property type="molecule type" value="Genomic_DNA"/>
</dbReference>
<evidence type="ECO:0000313" key="2">
    <source>
        <dbReference type="Proteomes" id="UP001152604"/>
    </source>
</evidence>
<gene>
    <name evidence="1" type="ORF">MES4922_10248</name>
</gene>
<proteinExistence type="predicted"/>
<sequence>MGVVPRGIEELLQGHYHPGHGLKFLVDSVVDQLAHNWQAGRYVARLVKQKIRLSMPEPAIVWH</sequence>
<organism evidence="1 2">
    <name type="scientific">Mesorhizobium ventifaucium</name>
    <dbReference type="NCBI Taxonomy" id="666020"/>
    <lineage>
        <taxon>Bacteria</taxon>
        <taxon>Pseudomonadati</taxon>
        <taxon>Pseudomonadota</taxon>
        <taxon>Alphaproteobacteria</taxon>
        <taxon>Hyphomicrobiales</taxon>
        <taxon>Phyllobacteriaceae</taxon>
        <taxon>Mesorhizobium</taxon>
    </lineage>
</organism>
<comment type="caution">
    <text evidence="1">The sequence shown here is derived from an EMBL/GenBank/DDBJ whole genome shotgun (WGS) entry which is preliminary data.</text>
</comment>
<protein>
    <submittedName>
        <fullName evidence="1">Uncharacterized protein</fullName>
    </submittedName>
</protein>
<keyword evidence="2" id="KW-1185">Reference proteome</keyword>